<evidence type="ECO:0000256" key="1">
    <source>
        <dbReference type="SAM" id="SignalP"/>
    </source>
</evidence>
<evidence type="ECO:0000313" key="2">
    <source>
        <dbReference type="EnsemblMetazoa" id="Aqu2.1.18218_001"/>
    </source>
</evidence>
<dbReference type="InParanoid" id="A0A1X7TSW6"/>
<sequence length="97" mass="11199">MVRLLVICALTKLTASEVNFKMTYLKSRKVKEKSEVTGIINDGEPCSKNAKVSKSNPKKDIIFTYEEPPNPDIVRRRQWDYVYYPGNEEIQKGGVRF</sequence>
<accession>A0A1X7TSW6</accession>
<reference evidence="2" key="1">
    <citation type="submission" date="2017-05" db="UniProtKB">
        <authorList>
            <consortium name="EnsemblMetazoa"/>
        </authorList>
    </citation>
    <scope>IDENTIFICATION</scope>
</reference>
<dbReference type="AlphaFoldDB" id="A0A1X7TSW6"/>
<feature type="signal peptide" evidence="1">
    <location>
        <begin position="1"/>
        <end position="16"/>
    </location>
</feature>
<proteinExistence type="predicted"/>
<protein>
    <submittedName>
        <fullName evidence="2">Uncharacterized protein</fullName>
    </submittedName>
</protein>
<dbReference type="EnsemblMetazoa" id="Aqu2.1.18218_001">
    <property type="protein sequence ID" value="Aqu2.1.18218_001"/>
    <property type="gene ID" value="Aqu2.1.18218"/>
</dbReference>
<organism evidence="2">
    <name type="scientific">Amphimedon queenslandica</name>
    <name type="common">Sponge</name>
    <dbReference type="NCBI Taxonomy" id="400682"/>
    <lineage>
        <taxon>Eukaryota</taxon>
        <taxon>Metazoa</taxon>
        <taxon>Porifera</taxon>
        <taxon>Demospongiae</taxon>
        <taxon>Heteroscleromorpha</taxon>
        <taxon>Haplosclerida</taxon>
        <taxon>Niphatidae</taxon>
        <taxon>Amphimedon</taxon>
    </lineage>
</organism>
<name>A0A1X7TSW6_AMPQE</name>
<feature type="chain" id="PRO_5012372225" evidence="1">
    <location>
        <begin position="17"/>
        <end position="97"/>
    </location>
</feature>
<keyword evidence="1" id="KW-0732">Signal</keyword>